<protein>
    <submittedName>
        <fullName evidence="2">Uncharacterized protein</fullName>
    </submittedName>
</protein>
<keyword evidence="3" id="KW-1185">Reference proteome</keyword>
<feature type="chain" id="PRO_5011767808" evidence="1">
    <location>
        <begin position="22"/>
        <end position="103"/>
    </location>
</feature>
<proteinExistence type="predicted"/>
<evidence type="ECO:0000313" key="3">
    <source>
        <dbReference type="Proteomes" id="UP000198755"/>
    </source>
</evidence>
<dbReference type="EMBL" id="FOSN01000010">
    <property type="protein sequence ID" value="SFK55152.1"/>
    <property type="molecule type" value="Genomic_DNA"/>
</dbReference>
<dbReference type="Proteomes" id="UP000198755">
    <property type="component" value="Unassembled WGS sequence"/>
</dbReference>
<accession>A0A1I4AFD7</accession>
<gene>
    <name evidence="2" type="ORF">SAMN05444581_11067</name>
</gene>
<evidence type="ECO:0000256" key="1">
    <source>
        <dbReference type="SAM" id="SignalP"/>
    </source>
</evidence>
<evidence type="ECO:0000313" key="2">
    <source>
        <dbReference type="EMBL" id="SFK55152.1"/>
    </source>
</evidence>
<dbReference type="RefSeq" id="WP_091682765.1">
    <property type="nucleotide sequence ID" value="NZ_FOSN01000010.1"/>
</dbReference>
<feature type="signal peptide" evidence="1">
    <location>
        <begin position="1"/>
        <end position="21"/>
    </location>
</feature>
<reference evidence="2 3" key="1">
    <citation type="submission" date="2016-10" db="EMBL/GenBank/DDBJ databases">
        <authorList>
            <person name="de Groot N.N."/>
        </authorList>
    </citation>
    <scope>NUCLEOTIDE SEQUENCE [LARGE SCALE GENOMIC DNA]</scope>
    <source>
        <strain evidence="2 3">NE2</strain>
    </source>
</reference>
<dbReference type="AlphaFoldDB" id="A0A1I4AFD7"/>
<sequence>MKILMTAALAGLLSVSAIPGAISGPNVGYHSGLEASRMVPVELAHYRGNYYHHHRHYHHRHYHHRYAWGPRIFSVANEWRCNPLYDTGCFYPGPYVEFPQFYQ</sequence>
<name>A0A1I4AFD7_9HYPH</name>
<organism evidence="2 3">
    <name type="scientific">Methylocapsa palsarum</name>
    <dbReference type="NCBI Taxonomy" id="1612308"/>
    <lineage>
        <taxon>Bacteria</taxon>
        <taxon>Pseudomonadati</taxon>
        <taxon>Pseudomonadota</taxon>
        <taxon>Alphaproteobacteria</taxon>
        <taxon>Hyphomicrobiales</taxon>
        <taxon>Beijerinckiaceae</taxon>
        <taxon>Methylocapsa</taxon>
    </lineage>
</organism>
<keyword evidence="1" id="KW-0732">Signal</keyword>